<proteinExistence type="predicted"/>
<gene>
    <name evidence="1" type="ORF">V5J35_002210</name>
</gene>
<accession>A0ABV2SJ86</accession>
<dbReference type="Proteomes" id="UP001549366">
    <property type="component" value="Unassembled WGS sequence"/>
</dbReference>
<keyword evidence="2" id="KW-1185">Reference proteome</keyword>
<evidence type="ECO:0000313" key="2">
    <source>
        <dbReference type="Proteomes" id="UP001549366"/>
    </source>
</evidence>
<dbReference type="Pfam" id="PF10963">
    <property type="entry name" value="Phage_TAC_10"/>
    <property type="match status" value="1"/>
</dbReference>
<dbReference type="InterPro" id="IPR024406">
    <property type="entry name" value="TAC-10"/>
</dbReference>
<reference evidence="1 2" key="1">
    <citation type="submission" date="2024-06" db="EMBL/GenBank/DDBJ databases">
        <title>Genomic Encyclopedia of Type Strains, Phase V (KMG-V): Genome sequencing to study the core and pangenomes of soil and plant-associated prokaryotes.</title>
        <authorList>
            <person name="Whitman W."/>
        </authorList>
    </citation>
    <scope>NUCLEOTIDE SEQUENCE [LARGE SCALE GENOMIC DNA]</scope>
    <source>
        <strain evidence="1 2">NE40</strain>
    </source>
</reference>
<organism evidence="1 2">
    <name type="scientific">Endozoicomonas lisbonensis</name>
    <dbReference type="NCBI Taxonomy" id="3120522"/>
    <lineage>
        <taxon>Bacteria</taxon>
        <taxon>Pseudomonadati</taxon>
        <taxon>Pseudomonadota</taxon>
        <taxon>Gammaproteobacteria</taxon>
        <taxon>Oceanospirillales</taxon>
        <taxon>Endozoicomonadaceae</taxon>
        <taxon>Endozoicomonas</taxon>
    </lineage>
</organism>
<dbReference type="RefSeq" id="WP_354016375.1">
    <property type="nucleotide sequence ID" value="NZ_JBEWTB010000002.1"/>
</dbReference>
<comment type="caution">
    <text evidence="1">The sequence shown here is derived from an EMBL/GenBank/DDBJ whole genome shotgun (WGS) entry which is preliminary data.</text>
</comment>
<evidence type="ECO:0008006" key="3">
    <source>
        <dbReference type="Google" id="ProtNLM"/>
    </source>
</evidence>
<name>A0ABV2SJ86_9GAMM</name>
<sequence length="93" mass="10728">MSEKKTSNNREVIVMMDDRELKFEIGLADYNNCINKMQQKNKVQPIHMFLISCAADDDTKAAVKECYEDALTMDLFGEVLEGYKPKVEFTVKK</sequence>
<evidence type="ECO:0000313" key="1">
    <source>
        <dbReference type="EMBL" id="MET4757018.1"/>
    </source>
</evidence>
<dbReference type="EMBL" id="JBEWTB010000002">
    <property type="protein sequence ID" value="MET4757018.1"/>
    <property type="molecule type" value="Genomic_DNA"/>
</dbReference>
<protein>
    <recommendedName>
        <fullName evidence="3">Phage protein</fullName>
    </recommendedName>
</protein>